<comment type="caution">
    <text evidence="3">The sequence shown here is derived from an EMBL/GenBank/DDBJ whole genome shotgun (WGS) entry which is preliminary data.</text>
</comment>
<dbReference type="RefSeq" id="WP_184885751.1">
    <property type="nucleotide sequence ID" value="NZ_BAAAHD010000016.1"/>
</dbReference>
<name>A0A7W7IFA9_9ACTN</name>
<reference evidence="2 5" key="1">
    <citation type="journal article" date="2019" name="Int. J. Syst. Evol. Microbiol.">
        <title>The Global Catalogue of Microorganisms (GCM) 10K type strain sequencing project: providing services to taxonomists for standard genome sequencing and annotation.</title>
        <authorList>
            <consortium name="The Broad Institute Genomics Platform"/>
            <consortium name="The Broad Institute Genome Sequencing Center for Infectious Disease"/>
            <person name="Wu L."/>
            <person name="Ma J."/>
        </authorList>
    </citation>
    <scope>NUCLEOTIDE SEQUENCE [LARGE SCALE GENOMIC DNA]</scope>
    <source>
        <strain evidence="2 5">JCM 10667</strain>
    </source>
</reference>
<dbReference type="AlphaFoldDB" id="A0A7W7IFA9"/>
<feature type="domain" description="Death" evidence="1">
    <location>
        <begin position="69"/>
        <end position="123"/>
    </location>
</feature>
<dbReference type="InterPro" id="IPR000488">
    <property type="entry name" value="Death_dom"/>
</dbReference>
<evidence type="ECO:0000313" key="2">
    <source>
        <dbReference type="EMBL" id="GAA0556430.1"/>
    </source>
</evidence>
<proteinExistence type="predicted"/>
<dbReference type="CDD" id="cd12108">
    <property type="entry name" value="Hr-like"/>
    <property type="match status" value="1"/>
</dbReference>
<dbReference type="EMBL" id="BAAAHD010000016">
    <property type="protein sequence ID" value="GAA0556430.1"/>
    <property type="molecule type" value="Genomic_DNA"/>
</dbReference>
<dbReference type="PROSITE" id="PS50017">
    <property type="entry name" value="DEATH_DOMAIN"/>
    <property type="match status" value="1"/>
</dbReference>
<reference evidence="3 4" key="2">
    <citation type="submission" date="2020-08" db="EMBL/GenBank/DDBJ databases">
        <title>Sequencing the genomes of 1000 actinobacteria strains.</title>
        <authorList>
            <person name="Klenk H.-P."/>
        </authorList>
    </citation>
    <scope>NUCLEOTIDE SEQUENCE [LARGE SCALE GENOMIC DNA]</scope>
    <source>
        <strain evidence="3 4">DSM 44772</strain>
    </source>
</reference>
<dbReference type="Gene3D" id="1.20.120.520">
    <property type="entry name" value="nmb1532 protein domain like"/>
    <property type="match status" value="1"/>
</dbReference>
<evidence type="ECO:0000313" key="4">
    <source>
        <dbReference type="Proteomes" id="UP000549343"/>
    </source>
</evidence>
<keyword evidence="5" id="KW-1185">Reference proteome</keyword>
<organism evidence="3 4">
    <name type="scientific">Actinomadura livida</name>
    <dbReference type="NCBI Taxonomy" id="79909"/>
    <lineage>
        <taxon>Bacteria</taxon>
        <taxon>Bacillati</taxon>
        <taxon>Actinomycetota</taxon>
        <taxon>Actinomycetes</taxon>
        <taxon>Streptosporangiales</taxon>
        <taxon>Thermomonosporaceae</taxon>
        <taxon>Actinomadura</taxon>
    </lineage>
</organism>
<gene>
    <name evidence="3" type="ORF">F4557_004482</name>
    <name evidence="2" type="ORF">GCM10009546_18190</name>
</gene>
<dbReference type="GO" id="GO:0007165">
    <property type="term" value="P:signal transduction"/>
    <property type="evidence" value="ECO:0007669"/>
    <property type="project" value="InterPro"/>
</dbReference>
<accession>A0A7W7IFA9</accession>
<dbReference type="Proteomes" id="UP000549343">
    <property type="component" value="Unassembled WGS sequence"/>
</dbReference>
<dbReference type="EMBL" id="JACHMV010000001">
    <property type="protein sequence ID" value="MBB4776064.1"/>
    <property type="molecule type" value="Genomic_DNA"/>
</dbReference>
<evidence type="ECO:0000313" key="5">
    <source>
        <dbReference type="Proteomes" id="UP001501427"/>
    </source>
</evidence>
<evidence type="ECO:0000313" key="3">
    <source>
        <dbReference type="EMBL" id="MBB4776064.1"/>
    </source>
</evidence>
<dbReference type="Pfam" id="PF01814">
    <property type="entry name" value="Hemerythrin"/>
    <property type="match status" value="1"/>
</dbReference>
<protein>
    <submittedName>
        <fullName evidence="3">Iron-sulfur cluster repair protein YtfE (RIC family)</fullName>
    </submittedName>
</protein>
<sequence>MATASRQRPNTHEMVVTHRVSRRESRVLAAQVPGVRPGDTGRARVLAAHLSDYLLALHLHHSAEDELLWPLLLARVELEADVVRRMEQQHERLAAGMERMTRLAPAWAEHADEESRDALSELLMEHVGLLTEHLDDEEQNILPLVERHVSVSEWAKLSEHFTTHTPRDKQLFFLGAVLEDADPRERAHVLGGLPLPARLVWHTVGRVRYARRIRSVRGA</sequence>
<evidence type="ECO:0000259" key="1">
    <source>
        <dbReference type="PROSITE" id="PS50017"/>
    </source>
</evidence>
<dbReference type="InterPro" id="IPR012312">
    <property type="entry name" value="Hemerythrin-like"/>
</dbReference>
<dbReference type="Proteomes" id="UP001501427">
    <property type="component" value="Unassembled WGS sequence"/>
</dbReference>
<reference evidence="2" key="3">
    <citation type="submission" date="2023-12" db="EMBL/GenBank/DDBJ databases">
        <authorList>
            <person name="Sun Q."/>
            <person name="Inoue M."/>
        </authorList>
    </citation>
    <scope>NUCLEOTIDE SEQUENCE</scope>
    <source>
        <strain evidence="2">JCM 10667</strain>
    </source>
</reference>